<dbReference type="RefSeq" id="WP_055067611.1">
    <property type="nucleotide sequence ID" value="NZ_CP173697.1"/>
</dbReference>
<accession>A0A0M6WJ89</accession>
<dbReference type="EMBL" id="CVRR01000014">
    <property type="protein sequence ID" value="CRL36881.1"/>
    <property type="molecule type" value="Genomic_DNA"/>
</dbReference>
<dbReference type="Proteomes" id="UP000049979">
    <property type="component" value="Unassembled WGS sequence"/>
</dbReference>
<name>A0A0M6WJ89_9FIRM</name>
<proteinExistence type="predicted"/>
<sequence>MEDFFVVDIPVFVPEYDKDKKYGWTNYKDELWDLLKETTHGYCMYCYDRIWINQERRGQIEHGIEKKNSMKRLQDCVPNLGISCENCNQKYKKRGEQKRRLSQEQICEFEKGECTSFECKEMCTSFRKIRRAYVKQGKIMIQPFETKLEENGNVLRIQYDLLQCKYIPMKSYHYTEQELEVIRKHIELFALNSPERKNYEIAKYCKNVIDNRSLMLGIDYNNLIVDLFREKLVSLHELEKAIKLCKTIYCMADLKEST</sequence>
<organism evidence="1 2">
    <name type="scientific">Roseburia faecis</name>
    <dbReference type="NCBI Taxonomy" id="301302"/>
    <lineage>
        <taxon>Bacteria</taxon>
        <taxon>Bacillati</taxon>
        <taxon>Bacillota</taxon>
        <taxon>Clostridia</taxon>
        <taxon>Lachnospirales</taxon>
        <taxon>Lachnospiraceae</taxon>
        <taxon>Roseburia</taxon>
    </lineage>
</organism>
<protein>
    <submittedName>
        <fullName evidence="1">Uncharacterized protein</fullName>
    </submittedName>
</protein>
<keyword evidence="2" id="KW-1185">Reference proteome</keyword>
<gene>
    <name evidence="1" type="ORF">M72_27331</name>
</gene>
<dbReference type="AlphaFoldDB" id="A0A0M6WJ89"/>
<reference evidence="2" key="1">
    <citation type="submission" date="2015-05" db="EMBL/GenBank/DDBJ databases">
        <authorList>
            <consortium name="Pathogen Informatics"/>
        </authorList>
    </citation>
    <scope>NUCLEOTIDE SEQUENCE [LARGE SCALE GENOMIC DNA]</scope>
    <source>
        <strain evidence="2">M72</strain>
    </source>
</reference>
<evidence type="ECO:0000313" key="1">
    <source>
        <dbReference type="EMBL" id="CRL36881.1"/>
    </source>
</evidence>
<evidence type="ECO:0000313" key="2">
    <source>
        <dbReference type="Proteomes" id="UP000049979"/>
    </source>
</evidence>